<dbReference type="HOGENOM" id="CLU_2994486_0_0_3"/>
<dbReference type="RefSeq" id="WP_015212067.1">
    <property type="nucleotide sequence ID" value="NC_019765.1"/>
</dbReference>
<accession>K9Y190</accession>
<geneLocation type="plasmid" evidence="1 2">
    <name>pSTA7437.01</name>
</geneLocation>
<protein>
    <submittedName>
        <fullName evidence="1">Uncharacterized protein</fullName>
    </submittedName>
</protein>
<sequence>MKNSTKTIVTALLATVIGAGGMAAIVYAESLEEQQETESLQSLAKITLEQAKQAAEE</sequence>
<proteinExistence type="predicted"/>
<dbReference type="Proteomes" id="UP000010473">
    <property type="component" value="Plasmid pSTA7437.01"/>
</dbReference>
<organism evidence="1 2">
    <name type="scientific">Stanieria cyanosphaera (strain ATCC 29371 / PCC 7437)</name>
    <dbReference type="NCBI Taxonomy" id="111780"/>
    <lineage>
        <taxon>Bacteria</taxon>
        <taxon>Bacillati</taxon>
        <taxon>Cyanobacteriota</taxon>
        <taxon>Cyanophyceae</taxon>
        <taxon>Pleurocapsales</taxon>
        <taxon>Dermocarpellaceae</taxon>
        <taxon>Stanieria</taxon>
    </lineage>
</organism>
<name>K9Y190_STAC7</name>
<reference evidence="2" key="1">
    <citation type="journal article" date="2013" name="Proc. Natl. Acad. Sci. U.S.A.">
        <title>Improving the coverage of the cyanobacterial phylum using diversity-driven genome sequencing.</title>
        <authorList>
            <person name="Shih P.M."/>
            <person name="Wu D."/>
            <person name="Latifi A."/>
            <person name="Axen S.D."/>
            <person name="Fewer D.P."/>
            <person name="Talla E."/>
            <person name="Calteau A."/>
            <person name="Cai F."/>
            <person name="Tandeau de Marsac N."/>
            <person name="Rippka R."/>
            <person name="Herdman M."/>
            <person name="Sivonen K."/>
            <person name="Coursin T."/>
            <person name="Laurent T."/>
            <person name="Goodwin L."/>
            <person name="Nolan M."/>
            <person name="Davenport K.W."/>
            <person name="Han C.S."/>
            <person name="Rubin E.M."/>
            <person name="Eisen J.A."/>
            <person name="Woyke T."/>
            <person name="Gugger M."/>
            <person name="Kerfeld C.A."/>
        </authorList>
    </citation>
    <scope>NUCLEOTIDE SEQUENCE [LARGE SCALE GENOMIC DNA]</scope>
    <source>
        <strain evidence="2">ATCC 29371 / PCC 7437</strain>
        <plasmid evidence="2">Plasmid pSTA7437.01</plasmid>
    </source>
</reference>
<dbReference type="EMBL" id="CP003654">
    <property type="protein sequence ID" value="AFZ38161.1"/>
    <property type="molecule type" value="Genomic_DNA"/>
</dbReference>
<dbReference type="KEGG" id="scs:Sta7437_4713"/>
<dbReference type="AlphaFoldDB" id="K9Y190"/>
<gene>
    <name evidence="1" type="ordered locus">Sta7437_4713</name>
</gene>
<keyword evidence="2" id="KW-1185">Reference proteome</keyword>
<evidence type="ECO:0000313" key="2">
    <source>
        <dbReference type="Proteomes" id="UP000010473"/>
    </source>
</evidence>
<evidence type="ECO:0000313" key="1">
    <source>
        <dbReference type="EMBL" id="AFZ38161.1"/>
    </source>
</evidence>
<keyword evidence="1" id="KW-0614">Plasmid</keyword>